<comment type="cofactor">
    <cofactor evidence="6">
        <name>Zn(2+)</name>
        <dbReference type="ChEBI" id="CHEBI:29105"/>
    </cofactor>
    <text evidence="6">Binds 2 Zn(2+) ions per subunit.</text>
</comment>
<keyword evidence="3 6" id="KW-0479">Metal-binding</keyword>
<feature type="binding site" evidence="6">
    <location>
        <position position="233"/>
    </location>
    <ligand>
        <name>Zn(2+)</name>
        <dbReference type="ChEBI" id="CHEBI:29105"/>
        <label>2</label>
    </ligand>
</feature>
<dbReference type="PANTHER" id="PTHR43668:SF2">
    <property type="entry name" value="ALLANTOINASE"/>
    <property type="match status" value="1"/>
</dbReference>
<feature type="active site" evidence="6">
    <location>
        <position position="306"/>
    </location>
</feature>
<gene>
    <name evidence="6" type="primary">pyrC</name>
    <name evidence="8" type="ORF">SAMN05661003_11924</name>
</gene>
<comment type="pathway">
    <text evidence="6">Pyrimidine metabolism; UMP biosynthesis via de novo pathway; (S)-dihydroorotate from bicarbonate: step 3/3.</text>
</comment>
<keyword evidence="4 6" id="KW-0378">Hydrolase</keyword>
<evidence type="ECO:0000256" key="4">
    <source>
        <dbReference type="ARBA" id="ARBA00022801"/>
    </source>
</evidence>
<reference evidence="9" key="1">
    <citation type="submission" date="2016-10" db="EMBL/GenBank/DDBJ databases">
        <authorList>
            <person name="Varghese N."/>
            <person name="Submissions S."/>
        </authorList>
    </citation>
    <scope>NUCLEOTIDE SEQUENCE [LARGE SCALE GENOMIC DNA]</scope>
    <source>
        <strain evidence="9">DSM 8987</strain>
    </source>
</reference>
<accession>A0A1G7EBZ2</accession>
<evidence type="ECO:0000256" key="6">
    <source>
        <dbReference type="HAMAP-Rule" id="MF_00220"/>
    </source>
</evidence>
<dbReference type="NCBIfam" id="TIGR00857">
    <property type="entry name" value="pyrC_multi"/>
    <property type="match status" value="1"/>
</dbReference>
<keyword evidence="9" id="KW-1185">Reference proteome</keyword>
<keyword evidence="6" id="KW-0862">Zinc</keyword>
<keyword evidence="5 6" id="KW-0665">Pyrimidine biosynthesis</keyword>
<feature type="binding site" evidence="6">
    <location>
        <position position="61"/>
    </location>
    <ligand>
        <name>Zn(2+)</name>
        <dbReference type="ChEBI" id="CHEBI:29105"/>
        <label>1</label>
    </ligand>
</feature>
<comment type="similarity">
    <text evidence="2 6">Belongs to the metallo-dependent hydrolases superfamily. DHOase family. Class I DHOase subfamily.</text>
</comment>
<dbReference type="Proteomes" id="UP000243205">
    <property type="component" value="Unassembled WGS sequence"/>
</dbReference>
<proteinExistence type="inferred from homology"/>
<feature type="binding site" evidence="6">
    <location>
        <position position="310"/>
    </location>
    <ligand>
        <name>substrate</name>
    </ligand>
</feature>
<dbReference type="GO" id="GO:0005737">
    <property type="term" value="C:cytoplasm"/>
    <property type="evidence" value="ECO:0007669"/>
    <property type="project" value="TreeGrafter"/>
</dbReference>
<sequence>MKTLIRNGRLIDPSQQLDGQFDLLIEQGQVSQVASGIAAEGVDEVIDASGLLVVPGLVDLHVHLRDPGYEYKEDIVSGTRAAAAGGFTSVACMPNTRPVNDCKAITRYMIQKAKEEGFANVYPIGTISKGQKGESLVEMGDLKNAGCVGFSDDGLNVQDGEVLRHAMEYARGFDMPIIAHSEDDALKAGGVMNEGRVATELGLVGNPWVAEAASVARDLLLAELTGAHLHVCHISTRRSVELIRDAKKRGVRVTCEVTPHHFTLTEEAVRGYDVNAKVGPPLRTADDVAAMKEGLKDGTIDAIATDHAPHHIDDKNVEFNVAAYGLVGLETALPLALRLVEEQVLSLSQLIDCLSCRPARIFRIPRGSLQVGAVADVTLIDPDLEWTVRAAQLQSRGKNTPFDGWQLKGAAVLTLLAGCASYKRKV</sequence>
<comment type="catalytic activity">
    <reaction evidence="6">
        <text>(S)-dihydroorotate + H2O = N-carbamoyl-L-aspartate + H(+)</text>
        <dbReference type="Rhea" id="RHEA:24296"/>
        <dbReference type="ChEBI" id="CHEBI:15377"/>
        <dbReference type="ChEBI" id="CHEBI:15378"/>
        <dbReference type="ChEBI" id="CHEBI:30864"/>
        <dbReference type="ChEBI" id="CHEBI:32814"/>
        <dbReference type="EC" id="3.5.2.3"/>
    </reaction>
</comment>
<dbReference type="InterPro" id="IPR024403">
    <property type="entry name" value="DHOase_cat"/>
</dbReference>
<evidence type="ECO:0000313" key="9">
    <source>
        <dbReference type="Proteomes" id="UP000243205"/>
    </source>
</evidence>
<dbReference type="OrthoDB" id="9803027at2"/>
<dbReference type="GO" id="GO:0004151">
    <property type="term" value="F:dihydroorotase activity"/>
    <property type="evidence" value="ECO:0007669"/>
    <property type="project" value="UniProtKB-UniRule"/>
</dbReference>
<evidence type="ECO:0000256" key="3">
    <source>
        <dbReference type="ARBA" id="ARBA00022723"/>
    </source>
</evidence>
<dbReference type="GO" id="GO:0004038">
    <property type="term" value="F:allantoinase activity"/>
    <property type="evidence" value="ECO:0007669"/>
    <property type="project" value="TreeGrafter"/>
</dbReference>
<dbReference type="GO" id="GO:0008270">
    <property type="term" value="F:zinc ion binding"/>
    <property type="evidence" value="ECO:0007669"/>
    <property type="project" value="UniProtKB-UniRule"/>
</dbReference>
<evidence type="ECO:0000256" key="2">
    <source>
        <dbReference type="ARBA" id="ARBA00010286"/>
    </source>
</evidence>
<comment type="caution">
    <text evidence="6">Lacks conserved residue(s) required for the propagation of feature annotation.</text>
</comment>
<evidence type="ECO:0000256" key="5">
    <source>
        <dbReference type="ARBA" id="ARBA00022975"/>
    </source>
</evidence>
<feature type="binding site" evidence="6">
    <location>
        <position position="180"/>
    </location>
    <ligand>
        <name>Zn(2+)</name>
        <dbReference type="ChEBI" id="CHEBI:29105"/>
        <label>2</label>
    </ligand>
</feature>
<dbReference type="Gene3D" id="3.20.20.140">
    <property type="entry name" value="Metal-dependent hydrolases"/>
    <property type="match status" value="1"/>
</dbReference>
<dbReference type="PROSITE" id="PS00482">
    <property type="entry name" value="DIHYDROOROTASE_1"/>
    <property type="match status" value="1"/>
</dbReference>
<organism evidence="8 9">
    <name type="scientific">Desulfuromonas thiophila</name>
    <dbReference type="NCBI Taxonomy" id="57664"/>
    <lineage>
        <taxon>Bacteria</taxon>
        <taxon>Pseudomonadati</taxon>
        <taxon>Thermodesulfobacteriota</taxon>
        <taxon>Desulfuromonadia</taxon>
        <taxon>Desulfuromonadales</taxon>
        <taxon>Desulfuromonadaceae</taxon>
        <taxon>Desulfuromonas</taxon>
    </lineage>
</organism>
<dbReference type="SUPFAM" id="SSF51556">
    <property type="entry name" value="Metallo-dependent hydrolases"/>
    <property type="match status" value="1"/>
</dbReference>
<feature type="binding site" evidence="6">
    <location>
        <position position="95"/>
    </location>
    <ligand>
        <name>substrate</name>
    </ligand>
</feature>
<feature type="binding site" evidence="6">
    <location>
        <position position="63"/>
    </location>
    <ligand>
        <name>Zn(2+)</name>
        <dbReference type="ChEBI" id="CHEBI:29105"/>
        <label>1</label>
    </ligand>
</feature>
<evidence type="ECO:0000256" key="1">
    <source>
        <dbReference type="ARBA" id="ARBA00002368"/>
    </source>
</evidence>
<comment type="function">
    <text evidence="1 6">Catalyzes the reversible cyclization of carbamoyl aspartate to dihydroorotate.</text>
</comment>
<dbReference type="Gene3D" id="2.30.40.10">
    <property type="entry name" value="Urease, subunit C, domain 1"/>
    <property type="match status" value="1"/>
</dbReference>
<dbReference type="InterPro" id="IPR011059">
    <property type="entry name" value="Metal-dep_hydrolase_composite"/>
</dbReference>
<dbReference type="InterPro" id="IPR002195">
    <property type="entry name" value="Dihydroorotase_CS"/>
</dbReference>
<feature type="binding site" evidence="6">
    <location>
        <position position="153"/>
    </location>
    <ligand>
        <name>Zn(2+)</name>
        <dbReference type="ChEBI" id="CHEBI:29105"/>
        <label>1</label>
    </ligand>
</feature>
<evidence type="ECO:0000313" key="8">
    <source>
        <dbReference type="EMBL" id="SDE61168.1"/>
    </source>
</evidence>
<name>A0A1G7EBZ2_9BACT</name>
<feature type="binding site" evidence="6">
    <location>
        <begin position="63"/>
        <end position="65"/>
    </location>
    <ligand>
        <name>substrate</name>
    </ligand>
</feature>
<dbReference type="InterPro" id="IPR050138">
    <property type="entry name" value="DHOase/Allantoinase_Hydrolase"/>
</dbReference>
<dbReference type="STRING" id="57664.SAMN05661003_11924"/>
<evidence type="ECO:0000259" key="7">
    <source>
        <dbReference type="Pfam" id="PF12890"/>
    </source>
</evidence>
<dbReference type="InterPro" id="IPR004722">
    <property type="entry name" value="DHOase"/>
</dbReference>
<dbReference type="EC" id="3.5.2.3" evidence="6"/>
<dbReference type="InterPro" id="IPR032466">
    <property type="entry name" value="Metal_Hydrolase"/>
</dbReference>
<dbReference type="UniPathway" id="UPA00070">
    <property type="reaction ID" value="UER00117"/>
</dbReference>
<feature type="domain" description="Dihydroorotase catalytic" evidence="7">
    <location>
        <begin position="51"/>
        <end position="238"/>
    </location>
</feature>
<dbReference type="GO" id="GO:0006145">
    <property type="term" value="P:purine nucleobase catabolic process"/>
    <property type="evidence" value="ECO:0007669"/>
    <property type="project" value="TreeGrafter"/>
</dbReference>
<dbReference type="CDD" id="cd01317">
    <property type="entry name" value="DHOase_IIa"/>
    <property type="match status" value="1"/>
</dbReference>
<dbReference type="HAMAP" id="MF_00220_B">
    <property type="entry name" value="PyrC_classI_B"/>
    <property type="match status" value="1"/>
</dbReference>
<dbReference type="PROSITE" id="PS00483">
    <property type="entry name" value="DIHYDROOROTASE_2"/>
    <property type="match status" value="1"/>
</dbReference>
<feature type="binding site" evidence="6">
    <location>
        <position position="306"/>
    </location>
    <ligand>
        <name>Zn(2+)</name>
        <dbReference type="ChEBI" id="CHEBI:29105"/>
        <label>1</label>
    </ligand>
</feature>
<dbReference type="GO" id="GO:0044205">
    <property type="term" value="P:'de novo' UMP biosynthetic process"/>
    <property type="evidence" value="ECO:0007669"/>
    <property type="project" value="UniProtKB-UniRule"/>
</dbReference>
<dbReference type="EMBL" id="FNAQ01000019">
    <property type="protein sequence ID" value="SDE61168.1"/>
    <property type="molecule type" value="Genomic_DNA"/>
</dbReference>
<dbReference type="PANTHER" id="PTHR43668">
    <property type="entry name" value="ALLANTOINASE"/>
    <property type="match status" value="1"/>
</dbReference>
<dbReference type="RefSeq" id="WP_092080213.1">
    <property type="nucleotide sequence ID" value="NZ_CALFZY010000009.1"/>
</dbReference>
<protein>
    <recommendedName>
        <fullName evidence="6">Dihydroorotase</fullName>
        <shortName evidence="6">DHOase</shortName>
        <ecNumber evidence="6">3.5.2.3</ecNumber>
    </recommendedName>
</protein>
<feature type="binding site" evidence="6">
    <location>
        <position position="153"/>
    </location>
    <ligand>
        <name>Zn(2+)</name>
        <dbReference type="ChEBI" id="CHEBI:29105"/>
        <label>2</label>
    </ligand>
</feature>
<dbReference type="AlphaFoldDB" id="A0A1G7EBZ2"/>
<dbReference type="Pfam" id="PF12890">
    <property type="entry name" value="DHOase"/>
    <property type="match status" value="1"/>
</dbReference>
<dbReference type="SUPFAM" id="SSF51338">
    <property type="entry name" value="Composite domain of metallo-dependent hydrolases"/>
    <property type="match status" value="1"/>
</dbReference>